<reference evidence="2" key="1">
    <citation type="journal article" date="2019" name="Int. J. Syst. Evol. Microbiol.">
        <title>The Global Catalogue of Microorganisms (GCM) 10K type strain sequencing project: providing services to taxonomists for standard genome sequencing and annotation.</title>
        <authorList>
            <consortium name="The Broad Institute Genomics Platform"/>
            <consortium name="The Broad Institute Genome Sequencing Center for Infectious Disease"/>
            <person name="Wu L."/>
            <person name="Ma J."/>
        </authorList>
    </citation>
    <scope>NUCLEOTIDE SEQUENCE [LARGE SCALE GENOMIC DNA]</scope>
    <source>
        <strain evidence="2">JCM 16013</strain>
    </source>
</reference>
<keyword evidence="2" id="KW-1185">Reference proteome</keyword>
<dbReference type="Proteomes" id="UP001499854">
    <property type="component" value="Unassembled WGS sequence"/>
</dbReference>
<evidence type="ECO:0000313" key="2">
    <source>
        <dbReference type="Proteomes" id="UP001499854"/>
    </source>
</evidence>
<accession>A0ABP5E809</accession>
<dbReference type="EMBL" id="BAAAQM010000049">
    <property type="protein sequence ID" value="GAA1993132.1"/>
    <property type="molecule type" value="Genomic_DNA"/>
</dbReference>
<gene>
    <name evidence="1" type="ORF">GCM10009838_66390</name>
</gene>
<sequence length="118" mass="12630">MCGGGNRDPGVAGVLAVEASRTYQAIGKQRVELVVVADAGEQEQRVQVGVPALAGDLVDRQNDQGLAGDSGLAADEPERLTAIGDVDHGKVLQRWRGRFQTSSARWWYTMGACRSYQG</sequence>
<organism evidence="1 2">
    <name type="scientific">Catenulispora subtropica</name>
    <dbReference type="NCBI Taxonomy" id="450798"/>
    <lineage>
        <taxon>Bacteria</taxon>
        <taxon>Bacillati</taxon>
        <taxon>Actinomycetota</taxon>
        <taxon>Actinomycetes</taxon>
        <taxon>Catenulisporales</taxon>
        <taxon>Catenulisporaceae</taxon>
        <taxon>Catenulispora</taxon>
    </lineage>
</organism>
<protein>
    <submittedName>
        <fullName evidence="1">Uncharacterized protein</fullName>
    </submittedName>
</protein>
<evidence type="ECO:0000313" key="1">
    <source>
        <dbReference type="EMBL" id="GAA1993132.1"/>
    </source>
</evidence>
<comment type="caution">
    <text evidence="1">The sequence shown here is derived from an EMBL/GenBank/DDBJ whole genome shotgun (WGS) entry which is preliminary data.</text>
</comment>
<proteinExistence type="predicted"/>
<name>A0ABP5E809_9ACTN</name>